<evidence type="ECO:0000313" key="2">
    <source>
        <dbReference type="EMBL" id="QHQ62833.1"/>
    </source>
</evidence>
<dbReference type="InterPro" id="IPR006119">
    <property type="entry name" value="Resolv_N"/>
</dbReference>
<evidence type="ECO:0000313" key="3">
    <source>
        <dbReference type="Proteomes" id="UP000464314"/>
    </source>
</evidence>
<dbReference type="Pfam" id="PF07508">
    <property type="entry name" value="Recombinase"/>
    <property type="match status" value="1"/>
</dbReference>
<dbReference type="InterPro" id="IPR050639">
    <property type="entry name" value="SSR_resolvase"/>
</dbReference>
<dbReference type="InterPro" id="IPR011109">
    <property type="entry name" value="DNA_bind_recombinase_dom"/>
</dbReference>
<dbReference type="Pfam" id="PF00239">
    <property type="entry name" value="Resolvase"/>
    <property type="match status" value="1"/>
</dbReference>
<proteinExistence type="predicted"/>
<dbReference type="CDD" id="cd03768">
    <property type="entry name" value="SR_ResInv"/>
    <property type="match status" value="1"/>
</dbReference>
<feature type="domain" description="Resolvase/invertase-type recombinase catalytic" evidence="1">
    <location>
        <begin position="2"/>
        <end position="151"/>
    </location>
</feature>
<dbReference type="Proteomes" id="UP000464314">
    <property type="component" value="Chromosome"/>
</dbReference>
<dbReference type="Pfam" id="PF13408">
    <property type="entry name" value="Zn_ribbon_recom"/>
    <property type="match status" value="1"/>
</dbReference>
<gene>
    <name evidence="2" type="ORF">Ana3638_20305</name>
</gene>
<dbReference type="Gene3D" id="3.90.1750.20">
    <property type="entry name" value="Putative Large Serine Recombinase, Chain B, Domain 2"/>
    <property type="match status" value="2"/>
</dbReference>
<keyword evidence="3" id="KW-1185">Reference proteome</keyword>
<dbReference type="PANTHER" id="PTHR30461">
    <property type="entry name" value="DNA-INVERTASE FROM LAMBDOID PROPHAGE"/>
    <property type="match status" value="1"/>
</dbReference>
<dbReference type="PANTHER" id="PTHR30461:SF23">
    <property type="entry name" value="DNA RECOMBINASE-RELATED"/>
    <property type="match status" value="1"/>
</dbReference>
<dbReference type="InterPro" id="IPR025827">
    <property type="entry name" value="Zn_ribbon_recom_dom"/>
</dbReference>
<dbReference type="InterPro" id="IPR036162">
    <property type="entry name" value="Resolvase-like_N_sf"/>
</dbReference>
<dbReference type="SUPFAM" id="SSF53041">
    <property type="entry name" value="Resolvase-like"/>
    <property type="match status" value="1"/>
</dbReference>
<dbReference type="InterPro" id="IPR038109">
    <property type="entry name" value="DNA_bind_recomb_sf"/>
</dbReference>
<sequence>MNIAIYSRKSKYSEKGESIDNQIQFCKDYAKMRMSHITEKNFFIYEDEGFSAANTFRPQFQKLISDIKSRKINILMCYRLDRINRNVSDFSKTLDLLEQYDVSFVSATENFDTATPMGKAMIYIASVFAQLERETTAERVRDNMLALSHTGRWLGGVTPYGYKSEAILYIDEDYKERQLFKLVPVETELITVKLLFYKYMELKSLSQVEQYCLTNHIKTQNNNDFTKSSISLILQNPTYCIADSNTYDYFRSLGCTIANAASEFDGKQGILCYNRTKHQSGKKQKKRPSTEWVVAIGKHEGIISGKDYTLVQNLIKNNKIKGSPRAETSSVALFSGKIICENCGSRLRVKNIHRNGNKVNFCYACEMKVLSKSSRCSISNIPGKQFDNRMLELVKDLLETDVLTYDYIPYLKKKESFILGATQEKNNRLYALRQEEHLIRNSIQNIIFQIGQRDNSLAEKYLIPKLEGLDNDLSRVQKEIRVLTNDEKKNETQQYNILSLYHDFTHLGSLIDTSDIELKRYLLYALIDTVKWNGNTAWVTLKTKSTV</sequence>
<accession>A0A6P1TQS2</accession>
<dbReference type="GO" id="GO:0000150">
    <property type="term" value="F:DNA strand exchange activity"/>
    <property type="evidence" value="ECO:0007669"/>
    <property type="project" value="InterPro"/>
</dbReference>
<dbReference type="AlphaFoldDB" id="A0A6P1TQS2"/>
<name>A0A6P1TQS2_9FIRM</name>
<dbReference type="GO" id="GO:0003677">
    <property type="term" value="F:DNA binding"/>
    <property type="evidence" value="ECO:0007669"/>
    <property type="project" value="InterPro"/>
</dbReference>
<organism evidence="2 3">
    <name type="scientific">Anaerocolumna sedimenticola</name>
    <dbReference type="NCBI Taxonomy" id="2696063"/>
    <lineage>
        <taxon>Bacteria</taxon>
        <taxon>Bacillati</taxon>
        <taxon>Bacillota</taxon>
        <taxon>Clostridia</taxon>
        <taxon>Lachnospirales</taxon>
        <taxon>Lachnospiraceae</taxon>
        <taxon>Anaerocolumna</taxon>
    </lineage>
</organism>
<evidence type="ECO:0000259" key="1">
    <source>
        <dbReference type="PROSITE" id="PS51736"/>
    </source>
</evidence>
<protein>
    <submittedName>
        <fullName evidence="2">Recombinase family protein</fullName>
    </submittedName>
</protein>
<reference evidence="2 3" key="1">
    <citation type="submission" date="2020-01" db="EMBL/GenBank/DDBJ databases">
        <title>Genome analysis of Anaerocolumna sp. CBA3638.</title>
        <authorList>
            <person name="Kim J."/>
            <person name="Roh S.W."/>
        </authorList>
    </citation>
    <scope>NUCLEOTIDE SEQUENCE [LARGE SCALE GENOMIC DNA]</scope>
    <source>
        <strain evidence="2 3">CBA3638</strain>
    </source>
</reference>
<dbReference type="RefSeq" id="WP_161839655.1">
    <property type="nucleotide sequence ID" value="NZ_CP048000.1"/>
</dbReference>
<dbReference type="Gene3D" id="3.40.50.1390">
    <property type="entry name" value="Resolvase, N-terminal catalytic domain"/>
    <property type="match status" value="1"/>
</dbReference>
<dbReference type="SMART" id="SM00857">
    <property type="entry name" value="Resolvase"/>
    <property type="match status" value="1"/>
</dbReference>
<dbReference type="KEGG" id="anr:Ana3638_20305"/>
<dbReference type="EMBL" id="CP048000">
    <property type="protein sequence ID" value="QHQ62833.1"/>
    <property type="molecule type" value="Genomic_DNA"/>
</dbReference>
<dbReference type="PROSITE" id="PS51736">
    <property type="entry name" value="RECOMBINASES_3"/>
    <property type="match status" value="1"/>
</dbReference>